<evidence type="ECO:0000313" key="2">
    <source>
        <dbReference type="EMBL" id="GMN73289.1"/>
    </source>
</evidence>
<feature type="non-terminal residue" evidence="2">
    <location>
        <position position="1"/>
    </location>
</feature>
<organism evidence="2 3">
    <name type="scientific">Ficus carica</name>
    <name type="common">Common fig</name>
    <dbReference type="NCBI Taxonomy" id="3494"/>
    <lineage>
        <taxon>Eukaryota</taxon>
        <taxon>Viridiplantae</taxon>
        <taxon>Streptophyta</taxon>
        <taxon>Embryophyta</taxon>
        <taxon>Tracheophyta</taxon>
        <taxon>Spermatophyta</taxon>
        <taxon>Magnoliopsida</taxon>
        <taxon>eudicotyledons</taxon>
        <taxon>Gunneridae</taxon>
        <taxon>Pentapetalae</taxon>
        <taxon>rosids</taxon>
        <taxon>fabids</taxon>
        <taxon>Rosales</taxon>
        <taxon>Moraceae</taxon>
        <taxon>Ficeae</taxon>
        <taxon>Ficus</taxon>
    </lineage>
</organism>
<gene>
    <name evidence="2" type="ORF">TIFTF001_054846</name>
</gene>
<reference evidence="2" key="1">
    <citation type="submission" date="2023-07" db="EMBL/GenBank/DDBJ databases">
        <title>draft genome sequence of fig (Ficus carica).</title>
        <authorList>
            <person name="Takahashi T."/>
            <person name="Nishimura K."/>
        </authorList>
    </citation>
    <scope>NUCLEOTIDE SEQUENCE</scope>
</reference>
<evidence type="ECO:0000313" key="3">
    <source>
        <dbReference type="Proteomes" id="UP001187192"/>
    </source>
</evidence>
<accession>A0AA88EMT3</accession>
<protein>
    <submittedName>
        <fullName evidence="2">Uncharacterized protein</fullName>
    </submittedName>
</protein>
<evidence type="ECO:0000256" key="1">
    <source>
        <dbReference type="SAM" id="MobiDB-lite"/>
    </source>
</evidence>
<name>A0AA88EMT3_FICCA</name>
<dbReference type="Proteomes" id="UP001187192">
    <property type="component" value="Unassembled WGS sequence"/>
</dbReference>
<sequence>MQSSLTRLVLFSGENAKLTWAAELGEEQSRPRGQIVGEQGAVRVPEDIGGDEEEAIPGRVDDEAKGGVAGQVNLVDQRDFVQDRVRRVVDGDGDLKDAAGEGGDEEAVVEGVPL</sequence>
<dbReference type="AlphaFoldDB" id="A0AA88EMT3"/>
<comment type="caution">
    <text evidence="2">The sequence shown here is derived from an EMBL/GenBank/DDBJ whole genome shotgun (WGS) entry which is preliminary data.</text>
</comment>
<proteinExistence type="predicted"/>
<dbReference type="EMBL" id="BTGU01015788">
    <property type="protein sequence ID" value="GMN73289.1"/>
    <property type="molecule type" value="Genomic_DNA"/>
</dbReference>
<keyword evidence="3" id="KW-1185">Reference proteome</keyword>
<feature type="region of interest" description="Disordered" evidence="1">
    <location>
        <begin position="91"/>
        <end position="114"/>
    </location>
</feature>